<keyword evidence="4" id="KW-1185">Reference proteome</keyword>
<dbReference type="OrthoDB" id="5512105at2"/>
<gene>
    <name evidence="3" type="ORF">CAP_2658</name>
</gene>
<name>A0A017TIR8_9BACT</name>
<evidence type="ECO:0000259" key="2">
    <source>
        <dbReference type="Pfam" id="PF26571"/>
    </source>
</evidence>
<evidence type="ECO:0000313" key="4">
    <source>
        <dbReference type="Proteomes" id="UP000019678"/>
    </source>
</evidence>
<dbReference type="Pfam" id="PF26571">
    <property type="entry name" value="VldE"/>
    <property type="match status" value="1"/>
</dbReference>
<evidence type="ECO:0000313" key="3">
    <source>
        <dbReference type="EMBL" id="EYF08797.1"/>
    </source>
</evidence>
<feature type="region of interest" description="Disordered" evidence="1">
    <location>
        <begin position="1"/>
        <end position="56"/>
    </location>
</feature>
<feature type="compositionally biased region" description="Polar residues" evidence="1">
    <location>
        <begin position="10"/>
        <end position="20"/>
    </location>
</feature>
<proteinExistence type="predicted"/>
<dbReference type="Proteomes" id="UP000019678">
    <property type="component" value="Unassembled WGS sequence"/>
</dbReference>
<feature type="region of interest" description="Disordered" evidence="1">
    <location>
        <begin position="128"/>
        <end position="167"/>
    </location>
</feature>
<sequence>MAGEAPAIQQARTDANTKWPNRNKKSDGTWGDKKHQERASDHNTGDAIDITHDPASGADGDKIAAIAIRDPRVKYVIWNRRMYTPGTGGWVPYKHRDKMPHDKHVHISVKKAARAETTSWGWLKDEPAPSINVPGESTFEDAYRPPAPPKKKKKKAAPKANPGAKGKVAGRKIIVGEHSVVLGSAQHQAAHVESPHTGGGRIAKGSPTVFVGKKMLAFARIGDPTTDNLNVVTGKETVFIG</sequence>
<evidence type="ECO:0000256" key="1">
    <source>
        <dbReference type="SAM" id="MobiDB-lite"/>
    </source>
</evidence>
<dbReference type="EMBL" id="ASRX01000002">
    <property type="protein sequence ID" value="EYF08797.1"/>
    <property type="molecule type" value="Genomic_DNA"/>
</dbReference>
<dbReference type="Gene3D" id="2.60.200.60">
    <property type="match status" value="1"/>
</dbReference>
<dbReference type="AlphaFoldDB" id="A0A017TIR8"/>
<accession>A0A017TIR8</accession>
<feature type="compositionally biased region" description="Basic and acidic residues" evidence="1">
    <location>
        <begin position="24"/>
        <end position="52"/>
    </location>
</feature>
<reference evidence="3 4" key="1">
    <citation type="submission" date="2013-05" db="EMBL/GenBank/DDBJ databases">
        <title>Genome assembly of Chondromyces apiculatus DSM 436.</title>
        <authorList>
            <person name="Sharma G."/>
            <person name="Khatri I."/>
            <person name="Kaur C."/>
            <person name="Mayilraj S."/>
            <person name="Subramanian S."/>
        </authorList>
    </citation>
    <scope>NUCLEOTIDE SEQUENCE [LARGE SCALE GENOMIC DNA]</scope>
    <source>
        <strain evidence="3 4">DSM 436</strain>
    </source>
</reference>
<protein>
    <recommendedName>
        <fullName evidence="2">ARB-07466-like C-terminal domain-containing protein</fullName>
    </recommendedName>
</protein>
<dbReference type="InterPro" id="IPR058593">
    <property type="entry name" value="ARB_07466-like_C"/>
</dbReference>
<comment type="caution">
    <text evidence="3">The sequence shown here is derived from an EMBL/GenBank/DDBJ whole genome shotgun (WGS) entry which is preliminary data.</text>
</comment>
<feature type="compositionally biased region" description="Low complexity" evidence="1">
    <location>
        <begin position="158"/>
        <end position="167"/>
    </location>
</feature>
<dbReference type="STRING" id="1192034.CAP_2658"/>
<feature type="domain" description="ARB-07466-like C-terminal" evidence="2">
    <location>
        <begin position="7"/>
        <end position="99"/>
    </location>
</feature>
<dbReference type="RefSeq" id="WP_052373923.1">
    <property type="nucleotide sequence ID" value="NZ_ASRX01000002.1"/>
</dbReference>
<dbReference type="eggNOG" id="COG3772">
    <property type="taxonomic scope" value="Bacteria"/>
</dbReference>
<organism evidence="3 4">
    <name type="scientific">Chondromyces apiculatus DSM 436</name>
    <dbReference type="NCBI Taxonomy" id="1192034"/>
    <lineage>
        <taxon>Bacteria</taxon>
        <taxon>Pseudomonadati</taxon>
        <taxon>Myxococcota</taxon>
        <taxon>Polyangia</taxon>
        <taxon>Polyangiales</taxon>
        <taxon>Polyangiaceae</taxon>
        <taxon>Chondromyces</taxon>
    </lineage>
</organism>